<evidence type="ECO:0000313" key="1">
    <source>
        <dbReference type="EMBL" id="KAJ0083557.1"/>
    </source>
</evidence>
<gene>
    <name evidence="1" type="ORF">Patl1_31059</name>
</gene>
<proteinExistence type="predicted"/>
<reference evidence="2" key="1">
    <citation type="journal article" date="2023" name="G3 (Bethesda)">
        <title>Genome assembly and association tests identify interacting loci associated with vigor, precocity, and sex in interspecific pistachio rootstocks.</title>
        <authorList>
            <person name="Palmer W."/>
            <person name="Jacygrad E."/>
            <person name="Sagayaradj S."/>
            <person name="Cavanaugh K."/>
            <person name="Han R."/>
            <person name="Bertier L."/>
            <person name="Beede B."/>
            <person name="Kafkas S."/>
            <person name="Golino D."/>
            <person name="Preece J."/>
            <person name="Michelmore R."/>
        </authorList>
    </citation>
    <scope>NUCLEOTIDE SEQUENCE [LARGE SCALE GENOMIC DNA]</scope>
</reference>
<protein>
    <submittedName>
        <fullName evidence="1">Uncharacterized protein</fullName>
    </submittedName>
</protein>
<name>A0ACC1AB87_9ROSI</name>
<evidence type="ECO:0000313" key="2">
    <source>
        <dbReference type="Proteomes" id="UP001164250"/>
    </source>
</evidence>
<sequence>MEKDLSLSQLVYPELGTTFWLNVTGSTNFCIWKSKLQTKLLPRRKRCQIRPNPTVADKQADLEAHQKFPGDDFTARPHHSLFISYDHHEMTKSLLDALTSYFMKPSISKRMALTQTLRRPEDVGRLVGARICFEDGFVG</sequence>
<accession>A0ACC1AB87</accession>
<organism evidence="1 2">
    <name type="scientific">Pistacia atlantica</name>
    <dbReference type="NCBI Taxonomy" id="434234"/>
    <lineage>
        <taxon>Eukaryota</taxon>
        <taxon>Viridiplantae</taxon>
        <taxon>Streptophyta</taxon>
        <taxon>Embryophyta</taxon>
        <taxon>Tracheophyta</taxon>
        <taxon>Spermatophyta</taxon>
        <taxon>Magnoliopsida</taxon>
        <taxon>eudicotyledons</taxon>
        <taxon>Gunneridae</taxon>
        <taxon>Pentapetalae</taxon>
        <taxon>rosids</taxon>
        <taxon>malvids</taxon>
        <taxon>Sapindales</taxon>
        <taxon>Anacardiaceae</taxon>
        <taxon>Pistacia</taxon>
    </lineage>
</organism>
<dbReference type="Proteomes" id="UP001164250">
    <property type="component" value="Chromosome 11"/>
</dbReference>
<dbReference type="EMBL" id="CM047907">
    <property type="protein sequence ID" value="KAJ0083557.1"/>
    <property type="molecule type" value="Genomic_DNA"/>
</dbReference>
<comment type="caution">
    <text evidence="1">The sequence shown here is derived from an EMBL/GenBank/DDBJ whole genome shotgun (WGS) entry which is preliminary data.</text>
</comment>
<keyword evidence="2" id="KW-1185">Reference proteome</keyword>